<accession>A0A401W264</accession>
<reference evidence="1 2" key="1">
    <citation type="submission" date="2018-11" db="EMBL/GenBank/DDBJ databases">
        <title>Whole genome sequence of Streptomyces paromomycinus NBRC 15454(T).</title>
        <authorList>
            <person name="Komaki H."/>
            <person name="Tamura T."/>
        </authorList>
    </citation>
    <scope>NUCLEOTIDE SEQUENCE [LARGE SCALE GENOMIC DNA]</scope>
    <source>
        <strain evidence="1 2">NBRC 15454</strain>
    </source>
</reference>
<evidence type="ECO:0000313" key="2">
    <source>
        <dbReference type="Proteomes" id="UP000286746"/>
    </source>
</evidence>
<gene>
    <name evidence="1" type="ORF">GKJPGBOP_03099</name>
</gene>
<evidence type="ECO:0008006" key="3">
    <source>
        <dbReference type="Google" id="ProtNLM"/>
    </source>
</evidence>
<dbReference type="EMBL" id="BHZD01000001">
    <property type="protein sequence ID" value="GCD43418.1"/>
    <property type="molecule type" value="Genomic_DNA"/>
</dbReference>
<dbReference type="Proteomes" id="UP000286746">
    <property type="component" value="Unassembled WGS sequence"/>
</dbReference>
<organism evidence="1 2">
    <name type="scientific">Streptomyces paromomycinus</name>
    <name type="common">Streptomyces rimosus subsp. paromomycinus</name>
    <dbReference type="NCBI Taxonomy" id="92743"/>
    <lineage>
        <taxon>Bacteria</taxon>
        <taxon>Bacillati</taxon>
        <taxon>Actinomycetota</taxon>
        <taxon>Actinomycetes</taxon>
        <taxon>Kitasatosporales</taxon>
        <taxon>Streptomycetaceae</taxon>
        <taxon>Streptomyces</taxon>
    </lineage>
</organism>
<evidence type="ECO:0000313" key="1">
    <source>
        <dbReference type="EMBL" id="GCD43418.1"/>
    </source>
</evidence>
<comment type="caution">
    <text evidence="1">The sequence shown here is derived from an EMBL/GenBank/DDBJ whole genome shotgun (WGS) entry which is preliminary data.</text>
</comment>
<dbReference type="Pfam" id="PF09947">
    <property type="entry name" value="DUF2180"/>
    <property type="match status" value="1"/>
</dbReference>
<proteinExistence type="predicted"/>
<sequence>MQCFDCAELGRETAALAVCADCGAAACAAHAAAVARTVHRTAGLGRSTAHSAGRRLLCTHCRHAATAAA</sequence>
<keyword evidence="2" id="KW-1185">Reference proteome</keyword>
<dbReference type="RefSeq" id="WP_125054550.1">
    <property type="nucleotide sequence ID" value="NZ_BHZD01000001.1"/>
</dbReference>
<protein>
    <recommendedName>
        <fullName evidence="3">DUF2180 family protein</fullName>
    </recommendedName>
</protein>
<dbReference type="AlphaFoldDB" id="A0A401W264"/>
<dbReference type="InterPro" id="IPR017211">
    <property type="entry name" value="UCP037465_Znf"/>
</dbReference>
<name>A0A401W264_STREY</name>